<keyword evidence="4 7" id="KW-0812">Transmembrane</keyword>
<name>A0ABD6DKA1_9EURY</name>
<evidence type="ECO:0000256" key="4">
    <source>
        <dbReference type="ARBA" id="ARBA00022692"/>
    </source>
</evidence>
<dbReference type="Gene3D" id="1.10.3720.10">
    <property type="entry name" value="MetI-like"/>
    <property type="match status" value="1"/>
</dbReference>
<feature type="transmembrane region" description="Helical" evidence="7">
    <location>
        <begin position="278"/>
        <end position="297"/>
    </location>
</feature>
<reference evidence="9 10" key="1">
    <citation type="journal article" date="2019" name="Int. J. Syst. Evol. Microbiol.">
        <title>The Global Catalogue of Microorganisms (GCM) 10K type strain sequencing project: providing services to taxonomists for standard genome sequencing and annotation.</title>
        <authorList>
            <consortium name="The Broad Institute Genomics Platform"/>
            <consortium name="The Broad Institute Genome Sequencing Center for Infectious Disease"/>
            <person name="Wu L."/>
            <person name="Ma J."/>
        </authorList>
    </citation>
    <scope>NUCLEOTIDE SEQUENCE [LARGE SCALE GENOMIC DNA]</scope>
    <source>
        <strain evidence="9 10">CGMCC 1.10390</strain>
    </source>
</reference>
<evidence type="ECO:0000256" key="3">
    <source>
        <dbReference type="ARBA" id="ARBA00022475"/>
    </source>
</evidence>
<evidence type="ECO:0000256" key="1">
    <source>
        <dbReference type="ARBA" id="ARBA00004651"/>
    </source>
</evidence>
<evidence type="ECO:0000256" key="2">
    <source>
        <dbReference type="ARBA" id="ARBA00022448"/>
    </source>
</evidence>
<dbReference type="RefSeq" id="WP_256401147.1">
    <property type="nucleotide sequence ID" value="NZ_JANHJR010000003.1"/>
</dbReference>
<organism evidence="9 10">
    <name type="scientific">Haloarchaeobius litoreus</name>
    <dbReference type="NCBI Taxonomy" id="755306"/>
    <lineage>
        <taxon>Archaea</taxon>
        <taxon>Methanobacteriati</taxon>
        <taxon>Methanobacteriota</taxon>
        <taxon>Stenosarchaea group</taxon>
        <taxon>Halobacteria</taxon>
        <taxon>Halobacteriales</taxon>
        <taxon>Halorubellaceae</taxon>
        <taxon>Haloarchaeobius</taxon>
    </lineage>
</organism>
<dbReference type="Proteomes" id="UP001597034">
    <property type="component" value="Unassembled WGS sequence"/>
</dbReference>
<comment type="similarity">
    <text evidence="7">Belongs to the binding-protein-dependent transport system permease family.</text>
</comment>
<dbReference type="PROSITE" id="PS50928">
    <property type="entry name" value="ABC_TM1"/>
    <property type="match status" value="1"/>
</dbReference>
<feature type="transmembrane region" description="Helical" evidence="7">
    <location>
        <begin position="12"/>
        <end position="32"/>
    </location>
</feature>
<dbReference type="SUPFAM" id="SSF161098">
    <property type="entry name" value="MetI-like"/>
    <property type="match status" value="1"/>
</dbReference>
<accession>A0ABD6DKA1</accession>
<dbReference type="InterPro" id="IPR045621">
    <property type="entry name" value="BPD_transp_1_N"/>
</dbReference>
<dbReference type="PANTHER" id="PTHR43163:SF6">
    <property type="entry name" value="DIPEPTIDE TRANSPORT SYSTEM PERMEASE PROTEIN DPPB-RELATED"/>
    <property type="match status" value="1"/>
</dbReference>
<keyword evidence="6 7" id="KW-0472">Membrane</keyword>
<feature type="domain" description="ABC transmembrane type-1" evidence="8">
    <location>
        <begin position="99"/>
        <end position="347"/>
    </location>
</feature>
<sequence length="361" mass="40395">MSRWGYFARRLLLAVPVVLFGVTITFAIIRLGPLDPVAAILGPNTPPSQYARVEAQLGLNRPLWEQYIEYMVGLLTFDLGNSYVIQDNTKAMTLIVGHAPRTLWLGFWSVLIPLFIGIPLGFYAGLNPNTMGDYFASFGGIIWRAMPNFWLGVILYSVLSQSVTYSEMLTFGVVQFQWDAWIVTNNIGTPPPLNFYDPNGTELFTIGGTTISLFSFDWEVFVRAVKMVLPPAIVLGSASMGNEMRLGRTAVLETINSKYVETARAKGLSRQKIVWKHVFRNALIPLVPIILNEAFLLIGGSVIMEQIFAINGIGYLFFQAALQGDMPLVGSLMYIFILIIVFMNIFQDFLYTIIDPRVGYE</sequence>
<dbReference type="PANTHER" id="PTHR43163">
    <property type="entry name" value="DIPEPTIDE TRANSPORT SYSTEM PERMEASE PROTEIN DPPB-RELATED"/>
    <property type="match status" value="1"/>
</dbReference>
<keyword evidence="3" id="KW-1003">Cell membrane</keyword>
<keyword evidence="5 7" id="KW-1133">Transmembrane helix</keyword>
<dbReference type="EMBL" id="JBHUDO010000003">
    <property type="protein sequence ID" value="MFD1646776.1"/>
    <property type="molecule type" value="Genomic_DNA"/>
</dbReference>
<feature type="transmembrane region" description="Helical" evidence="7">
    <location>
        <begin position="138"/>
        <end position="159"/>
    </location>
</feature>
<keyword evidence="2 7" id="KW-0813">Transport</keyword>
<dbReference type="Pfam" id="PF19300">
    <property type="entry name" value="BPD_transp_1_N"/>
    <property type="match status" value="1"/>
</dbReference>
<evidence type="ECO:0000313" key="10">
    <source>
        <dbReference type="Proteomes" id="UP001597034"/>
    </source>
</evidence>
<evidence type="ECO:0000313" key="9">
    <source>
        <dbReference type="EMBL" id="MFD1646776.1"/>
    </source>
</evidence>
<comment type="subcellular location">
    <subcellularLocation>
        <location evidence="1 7">Cell membrane</location>
        <topology evidence="1 7">Multi-pass membrane protein</topology>
    </subcellularLocation>
</comment>
<dbReference type="AlphaFoldDB" id="A0ABD6DKA1"/>
<proteinExistence type="inferred from homology"/>
<evidence type="ECO:0000259" key="8">
    <source>
        <dbReference type="PROSITE" id="PS50928"/>
    </source>
</evidence>
<comment type="caution">
    <text evidence="9">The sequence shown here is derived from an EMBL/GenBank/DDBJ whole genome shotgun (WGS) entry which is preliminary data.</text>
</comment>
<keyword evidence="10" id="KW-1185">Reference proteome</keyword>
<evidence type="ECO:0000256" key="7">
    <source>
        <dbReference type="RuleBase" id="RU363032"/>
    </source>
</evidence>
<feature type="transmembrane region" description="Helical" evidence="7">
    <location>
        <begin position="334"/>
        <end position="354"/>
    </location>
</feature>
<dbReference type="Pfam" id="PF00528">
    <property type="entry name" value="BPD_transp_1"/>
    <property type="match status" value="1"/>
</dbReference>
<feature type="transmembrane region" description="Helical" evidence="7">
    <location>
        <begin position="67"/>
        <end position="85"/>
    </location>
</feature>
<gene>
    <name evidence="9" type="ORF">ACFSBL_13885</name>
</gene>
<feature type="transmembrane region" description="Helical" evidence="7">
    <location>
        <begin position="105"/>
        <end position="126"/>
    </location>
</feature>
<dbReference type="InterPro" id="IPR000515">
    <property type="entry name" value="MetI-like"/>
</dbReference>
<evidence type="ECO:0000256" key="5">
    <source>
        <dbReference type="ARBA" id="ARBA00022989"/>
    </source>
</evidence>
<protein>
    <submittedName>
        <fullName evidence="9">ABC transporter permease</fullName>
    </submittedName>
</protein>
<dbReference type="GO" id="GO:0005886">
    <property type="term" value="C:plasma membrane"/>
    <property type="evidence" value="ECO:0007669"/>
    <property type="project" value="UniProtKB-SubCell"/>
</dbReference>
<evidence type="ECO:0000256" key="6">
    <source>
        <dbReference type="ARBA" id="ARBA00023136"/>
    </source>
</evidence>
<dbReference type="InterPro" id="IPR035906">
    <property type="entry name" value="MetI-like_sf"/>
</dbReference>
<dbReference type="CDD" id="cd06261">
    <property type="entry name" value="TM_PBP2"/>
    <property type="match status" value="1"/>
</dbReference>